<dbReference type="EMBL" id="CAJNOU010010359">
    <property type="protein sequence ID" value="CAF1551831.1"/>
    <property type="molecule type" value="Genomic_DNA"/>
</dbReference>
<reference evidence="1" key="1">
    <citation type="submission" date="2021-02" db="EMBL/GenBank/DDBJ databases">
        <authorList>
            <person name="Nowell W R."/>
        </authorList>
    </citation>
    <scope>NUCLEOTIDE SEQUENCE</scope>
</reference>
<comment type="caution">
    <text evidence="1">The sequence shown here is derived from an EMBL/GenBank/DDBJ whole genome shotgun (WGS) entry which is preliminary data.</text>
</comment>
<proteinExistence type="predicted"/>
<name>A0A815X6X4_9BILA</name>
<sequence length="97" mass="11365">NTSDYQSNSDYYKQLNVSHILTQEDNLRLDRLSSPKYCPDDVTKVIYLREQYHMPDLNGSSTTLHFVGKTIPLDPKTVQLTRPIWEINDQQIRINIL</sequence>
<gene>
    <name evidence="2" type="ORF">FNK824_LOCUS38207</name>
    <name evidence="1" type="ORF">SEV965_LOCUS38734</name>
</gene>
<dbReference type="EMBL" id="CAJOBE010021159">
    <property type="protein sequence ID" value="CAF4241932.1"/>
    <property type="molecule type" value="Genomic_DNA"/>
</dbReference>
<feature type="non-terminal residue" evidence="1">
    <location>
        <position position="1"/>
    </location>
</feature>
<dbReference type="Proteomes" id="UP000663889">
    <property type="component" value="Unassembled WGS sequence"/>
</dbReference>
<organism evidence="1 3">
    <name type="scientific">Rotaria sordida</name>
    <dbReference type="NCBI Taxonomy" id="392033"/>
    <lineage>
        <taxon>Eukaryota</taxon>
        <taxon>Metazoa</taxon>
        <taxon>Spiralia</taxon>
        <taxon>Gnathifera</taxon>
        <taxon>Rotifera</taxon>
        <taxon>Eurotatoria</taxon>
        <taxon>Bdelloidea</taxon>
        <taxon>Philodinida</taxon>
        <taxon>Philodinidae</taxon>
        <taxon>Rotaria</taxon>
    </lineage>
</organism>
<evidence type="ECO:0000313" key="2">
    <source>
        <dbReference type="EMBL" id="CAF4241932.1"/>
    </source>
</evidence>
<dbReference type="Proteomes" id="UP000663874">
    <property type="component" value="Unassembled WGS sequence"/>
</dbReference>
<protein>
    <submittedName>
        <fullName evidence="1">Uncharacterized protein</fullName>
    </submittedName>
</protein>
<dbReference type="AlphaFoldDB" id="A0A815X6X4"/>
<evidence type="ECO:0000313" key="3">
    <source>
        <dbReference type="Proteomes" id="UP000663889"/>
    </source>
</evidence>
<evidence type="ECO:0000313" key="1">
    <source>
        <dbReference type="EMBL" id="CAF1551831.1"/>
    </source>
</evidence>
<accession>A0A815X6X4</accession>